<protein>
    <submittedName>
        <fullName evidence="5">Uncharacterized protein</fullName>
    </submittedName>
</protein>
<evidence type="ECO:0000256" key="3">
    <source>
        <dbReference type="SAM" id="MobiDB-lite"/>
    </source>
</evidence>
<dbReference type="PANTHER" id="PTHR22838:SF0">
    <property type="entry name" value="WD REPEAT-CONTAINING PROTEIN 26"/>
    <property type="match status" value="1"/>
</dbReference>
<name>A0A2A9NIK1_9AGAR</name>
<dbReference type="STRING" id="703135.A0A2A9NIK1"/>
<gene>
    <name evidence="5" type="ORF">AMATHDRAFT_146529</name>
</gene>
<dbReference type="Pfam" id="PF00400">
    <property type="entry name" value="WD40"/>
    <property type="match status" value="1"/>
</dbReference>
<keyword evidence="2" id="KW-0677">Repeat</keyword>
<evidence type="ECO:0000256" key="4">
    <source>
        <dbReference type="SAM" id="Phobius"/>
    </source>
</evidence>
<dbReference type="InterPro" id="IPR051350">
    <property type="entry name" value="WD_repeat-ST_regulator"/>
</dbReference>
<dbReference type="SUPFAM" id="SSF50998">
    <property type="entry name" value="Quinoprotein alcohol dehydrogenase-like"/>
    <property type="match status" value="1"/>
</dbReference>
<sequence>MTLVSSRLCRHELTGLTLFAATVDEHLQYIGAEAFYKFQRTVNGFDRVLRNFSNAARQLGSSIAILSSSYHLRTRLAHLLFLFRENAACLFPRRISRPRIDGDTESSSASASQTRKTRTVKVKGPHHVARPTVTERLDAEDFPKQLELLATDLTTFLDCLNDFPEFTDEAVNTAIRAFERDLKYLSSCLIDYEGQFKCPAVQQYLHDLSSDLGEHIQTITSTLSIFIDVGVPSIRFAQRHGAENLLNLSTVATFFSAVTATTLQYSYQYKGDPVANATNTLWFASLVFSIAAAVNSLVGLTWKQAMYRSPGHRVPWWVLIWIKRSPLVFLVFSVGCFSIGLCCFAYASDQASVTSTITTVTTVLSNVGLTAVSAWFATERYIYVRHRGRKWLGDVLDEAKEQAVQVVDGKRVQRFRIFLREQGGAIALILYRLKSRITSLKFSRPNLSCESCDLEANSIPASETPQEIRDIYANGGPMRLPKRRDTTSSQFTHFLEKGDDTNLEFSVQPVEHKPVLPPRFKEVEDSSLPGIHRSAVRHTKFSPDGRYLVTSSWDRKTVIFRVGESITPHHEIVHHQGFVGQLAWSPFGNMLLTKIGRSVEVWSAEDGARKAAFDRDINVDAISWFPRANAFATVEGNKVTKFSLDGSVLYEHSFERLKLQDIAILPDSQRFVGIGCLRKSPTGLKPTKSKAEKRIFVFDIENRRIECQRPLHHDIRDIHVGRARDGLVALVNFDKAPPQLWRVELFRDPVDGTVRTNLNLKYTLLLKPPADTTGPSAFAGRNNQYVLSPGRGGNIYVWDQETGALMHQYMRPVHFNDMISSGVTWNNGAEDAMFATGSQQGDVLVWTGAKPSC</sequence>
<evidence type="ECO:0000256" key="2">
    <source>
        <dbReference type="ARBA" id="ARBA00022737"/>
    </source>
</evidence>
<dbReference type="GO" id="GO:0034657">
    <property type="term" value="C:GID complex"/>
    <property type="evidence" value="ECO:0007669"/>
    <property type="project" value="TreeGrafter"/>
</dbReference>
<evidence type="ECO:0000313" key="6">
    <source>
        <dbReference type="Proteomes" id="UP000242287"/>
    </source>
</evidence>
<keyword evidence="1" id="KW-0853">WD repeat</keyword>
<dbReference type="OrthoDB" id="972532at2759"/>
<reference evidence="5 6" key="1">
    <citation type="submission" date="2014-02" db="EMBL/GenBank/DDBJ databases">
        <title>Transposable element dynamics among asymbiotic and ectomycorrhizal Amanita fungi.</title>
        <authorList>
            <consortium name="DOE Joint Genome Institute"/>
            <person name="Hess J."/>
            <person name="Skrede I."/>
            <person name="Wolfe B."/>
            <person name="LaButti K."/>
            <person name="Ohm R.A."/>
            <person name="Grigoriev I.V."/>
            <person name="Pringle A."/>
        </authorList>
    </citation>
    <scope>NUCLEOTIDE SEQUENCE [LARGE SCALE GENOMIC DNA]</scope>
    <source>
        <strain evidence="5 6">SKay4041</strain>
    </source>
</reference>
<feature type="compositionally biased region" description="Polar residues" evidence="3">
    <location>
        <begin position="105"/>
        <end position="114"/>
    </location>
</feature>
<dbReference type="SMART" id="SM00320">
    <property type="entry name" value="WD40"/>
    <property type="match status" value="3"/>
</dbReference>
<feature type="transmembrane region" description="Helical" evidence="4">
    <location>
        <begin position="279"/>
        <end position="302"/>
    </location>
</feature>
<feature type="transmembrane region" description="Helical" evidence="4">
    <location>
        <begin position="353"/>
        <end position="377"/>
    </location>
</feature>
<dbReference type="Gene3D" id="2.130.10.10">
    <property type="entry name" value="YVTN repeat-like/Quinoprotein amine dehydrogenase"/>
    <property type="match status" value="2"/>
</dbReference>
<dbReference type="PANTHER" id="PTHR22838">
    <property type="entry name" value="WD REPEAT PROTEIN 26-RELATED"/>
    <property type="match status" value="1"/>
</dbReference>
<evidence type="ECO:0000256" key="1">
    <source>
        <dbReference type="ARBA" id="ARBA00022574"/>
    </source>
</evidence>
<proteinExistence type="predicted"/>
<evidence type="ECO:0000313" key="5">
    <source>
        <dbReference type="EMBL" id="PFH49908.1"/>
    </source>
</evidence>
<feature type="transmembrane region" description="Helical" evidence="4">
    <location>
        <begin position="327"/>
        <end position="347"/>
    </location>
</feature>
<dbReference type="GO" id="GO:0043161">
    <property type="term" value="P:proteasome-mediated ubiquitin-dependent protein catabolic process"/>
    <property type="evidence" value="ECO:0007669"/>
    <property type="project" value="TreeGrafter"/>
</dbReference>
<dbReference type="InterPro" id="IPR001680">
    <property type="entry name" value="WD40_rpt"/>
</dbReference>
<keyword evidence="4" id="KW-1133">Transmembrane helix</keyword>
<dbReference type="Proteomes" id="UP000242287">
    <property type="component" value="Unassembled WGS sequence"/>
</dbReference>
<keyword evidence="6" id="KW-1185">Reference proteome</keyword>
<feature type="region of interest" description="Disordered" evidence="3">
    <location>
        <begin position="101"/>
        <end position="125"/>
    </location>
</feature>
<feature type="compositionally biased region" description="Basic residues" evidence="3">
    <location>
        <begin position="115"/>
        <end position="125"/>
    </location>
</feature>
<keyword evidence="4" id="KW-0472">Membrane</keyword>
<dbReference type="InterPro" id="IPR015943">
    <property type="entry name" value="WD40/YVTN_repeat-like_dom_sf"/>
</dbReference>
<keyword evidence="4" id="KW-0812">Transmembrane</keyword>
<organism evidence="5 6">
    <name type="scientific">Amanita thiersii Skay4041</name>
    <dbReference type="NCBI Taxonomy" id="703135"/>
    <lineage>
        <taxon>Eukaryota</taxon>
        <taxon>Fungi</taxon>
        <taxon>Dikarya</taxon>
        <taxon>Basidiomycota</taxon>
        <taxon>Agaricomycotina</taxon>
        <taxon>Agaricomycetes</taxon>
        <taxon>Agaricomycetidae</taxon>
        <taxon>Agaricales</taxon>
        <taxon>Pluteineae</taxon>
        <taxon>Amanitaceae</taxon>
        <taxon>Amanita</taxon>
    </lineage>
</organism>
<feature type="transmembrane region" description="Helical" evidence="4">
    <location>
        <begin position="245"/>
        <end position="267"/>
    </location>
</feature>
<accession>A0A2A9NIK1</accession>
<dbReference type="InterPro" id="IPR011047">
    <property type="entry name" value="Quinoprotein_ADH-like_sf"/>
</dbReference>
<dbReference type="AlphaFoldDB" id="A0A2A9NIK1"/>
<dbReference type="EMBL" id="KZ302016">
    <property type="protein sequence ID" value="PFH49908.1"/>
    <property type="molecule type" value="Genomic_DNA"/>
</dbReference>